<keyword evidence="3 8" id="KW-1134">Transmembrane beta strand</keyword>
<dbReference type="EMBL" id="FPBF01000002">
    <property type="protein sequence ID" value="SFT64529.1"/>
    <property type="molecule type" value="Genomic_DNA"/>
</dbReference>
<feature type="domain" description="TonB-dependent receptor plug" evidence="12">
    <location>
        <begin position="115"/>
        <end position="232"/>
    </location>
</feature>
<reference evidence="14" key="1">
    <citation type="submission" date="2016-10" db="EMBL/GenBank/DDBJ databases">
        <authorList>
            <person name="Varghese N."/>
            <person name="Submissions S."/>
        </authorList>
    </citation>
    <scope>NUCLEOTIDE SEQUENCE [LARGE SCALE GENOMIC DNA]</scope>
    <source>
        <strain evidence="14">DSM 23445</strain>
    </source>
</reference>
<keyword evidence="6 8" id="KW-0472">Membrane</keyword>
<dbReference type="Gene3D" id="2.40.170.20">
    <property type="entry name" value="TonB-dependent receptor, beta-barrel domain"/>
    <property type="match status" value="1"/>
</dbReference>
<evidence type="ECO:0000256" key="9">
    <source>
        <dbReference type="RuleBase" id="RU003357"/>
    </source>
</evidence>
<dbReference type="SUPFAM" id="SSF49464">
    <property type="entry name" value="Carboxypeptidase regulatory domain-like"/>
    <property type="match status" value="1"/>
</dbReference>
<evidence type="ECO:0000256" key="4">
    <source>
        <dbReference type="ARBA" id="ARBA00022692"/>
    </source>
</evidence>
<dbReference type="InterPro" id="IPR023996">
    <property type="entry name" value="TonB-dep_OMP_SusC/RagA"/>
</dbReference>
<dbReference type="Proteomes" id="UP000199673">
    <property type="component" value="Unassembled WGS sequence"/>
</dbReference>
<evidence type="ECO:0000256" key="1">
    <source>
        <dbReference type="ARBA" id="ARBA00004571"/>
    </source>
</evidence>
<dbReference type="NCBIfam" id="TIGR04057">
    <property type="entry name" value="SusC_RagA_signa"/>
    <property type="match status" value="1"/>
</dbReference>
<keyword evidence="7 8" id="KW-0998">Cell outer membrane</keyword>
<dbReference type="Pfam" id="PF00593">
    <property type="entry name" value="TonB_dep_Rec_b-barrel"/>
    <property type="match status" value="1"/>
</dbReference>
<feature type="signal peptide" evidence="10">
    <location>
        <begin position="1"/>
        <end position="20"/>
    </location>
</feature>
<dbReference type="Gene3D" id="2.170.130.10">
    <property type="entry name" value="TonB-dependent receptor, plug domain"/>
    <property type="match status" value="1"/>
</dbReference>
<protein>
    <submittedName>
        <fullName evidence="13">TonB-linked outer membrane protein, SusC/RagA family</fullName>
    </submittedName>
</protein>
<dbReference type="PROSITE" id="PS52016">
    <property type="entry name" value="TONB_DEPENDENT_REC_3"/>
    <property type="match status" value="1"/>
</dbReference>
<dbReference type="InterPro" id="IPR036942">
    <property type="entry name" value="Beta-barrel_TonB_sf"/>
</dbReference>
<name>A0A1I6ZP85_9BACT</name>
<dbReference type="InterPro" id="IPR000531">
    <property type="entry name" value="Beta-barrel_TonB"/>
</dbReference>
<evidence type="ECO:0000256" key="8">
    <source>
        <dbReference type="PROSITE-ProRule" id="PRU01360"/>
    </source>
</evidence>
<dbReference type="GO" id="GO:0009279">
    <property type="term" value="C:cell outer membrane"/>
    <property type="evidence" value="ECO:0007669"/>
    <property type="project" value="UniProtKB-SubCell"/>
</dbReference>
<dbReference type="STRING" id="305507.SAMN04489724_1387"/>
<feature type="chain" id="PRO_5011676974" evidence="10">
    <location>
        <begin position="21"/>
        <end position="1009"/>
    </location>
</feature>
<evidence type="ECO:0000256" key="6">
    <source>
        <dbReference type="ARBA" id="ARBA00023136"/>
    </source>
</evidence>
<keyword evidence="5 9" id="KW-0798">TonB box</keyword>
<keyword evidence="10" id="KW-0732">Signal</keyword>
<dbReference type="SUPFAM" id="SSF56935">
    <property type="entry name" value="Porins"/>
    <property type="match status" value="1"/>
</dbReference>
<evidence type="ECO:0000259" key="11">
    <source>
        <dbReference type="Pfam" id="PF00593"/>
    </source>
</evidence>
<comment type="subcellular location">
    <subcellularLocation>
        <location evidence="1 8">Cell outer membrane</location>
        <topology evidence="1 8">Multi-pass membrane protein</topology>
    </subcellularLocation>
</comment>
<accession>A0A1I6ZP85</accession>
<keyword evidence="4 8" id="KW-0812">Transmembrane</keyword>
<dbReference type="InterPro" id="IPR012910">
    <property type="entry name" value="Plug_dom"/>
</dbReference>
<evidence type="ECO:0000259" key="12">
    <source>
        <dbReference type="Pfam" id="PF07715"/>
    </source>
</evidence>
<evidence type="ECO:0000256" key="10">
    <source>
        <dbReference type="SAM" id="SignalP"/>
    </source>
</evidence>
<evidence type="ECO:0000256" key="7">
    <source>
        <dbReference type="ARBA" id="ARBA00023237"/>
    </source>
</evidence>
<evidence type="ECO:0000313" key="13">
    <source>
        <dbReference type="EMBL" id="SFT64529.1"/>
    </source>
</evidence>
<dbReference type="Pfam" id="PF13715">
    <property type="entry name" value="CarbopepD_reg_2"/>
    <property type="match status" value="1"/>
</dbReference>
<organism evidence="13 14">
    <name type="scientific">Algoriphagus locisalis</name>
    <dbReference type="NCBI Taxonomy" id="305507"/>
    <lineage>
        <taxon>Bacteria</taxon>
        <taxon>Pseudomonadati</taxon>
        <taxon>Bacteroidota</taxon>
        <taxon>Cytophagia</taxon>
        <taxon>Cytophagales</taxon>
        <taxon>Cyclobacteriaceae</taxon>
        <taxon>Algoriphagus</taxon>
    </lineage>
</organism>
<dbReference type="Gene3D" id="2.60.40.1120">
    <property type="entry name" value="Carboxypeptidase-like, regulatory domain"/>
    <property type="match status" value="1"/>
</dbReference>
<dbReference type="AlphaFoldDB" id="A0A1I6ZP85"/>
<keyword evidence="14" id="KW-1185">Reference proteome</keyword>
<dbReference type="NCBIfam" id="TIGR04056">
    <property type="entry name" value="OMP_RagA_SusC"/>
    <property type="match status" value="1"/>
</dbReference>
<comment type="similarity">
    <text evidence="8 9">Belongs to the TonB-dependent receptor family.</text>
</comment>
<dbReference type="FunFam" id="2.170.130.10:FF:000008">
    <property type="entry name" value="SusC/RagA family TonB-linked outer membrane protein"/>
    <property type="match status" value="1"/>
</dbReference>
<dbReference type="InterPro" id="IPR039426">
    <property type="entry name" value="TonB-dep_rcpt-like"/>
</dbReference>
<dbReference type="Pfam" id="PF07715">
    <property type="entry name" value="Plug"/>
    <property type="match status" value="1"/>
</dbReference>
<dbReference type="OrthoDB" id="9768177at2"/>
<keyword evidence="2 8" id="KW-0813">Transport</keyword>
<feature type="domain" description="TonB-dependent receptor-like beta-barrel" evidence="11">
    <location>
        <begin position="442"/>
        <end position="831"/>
    </location>
</feature>
<dbReference type="InterPro" id="IPR037066">
    <property type="entry name" value="Plug_dom_sf"/>
</dbReference>
<dbReference type="InterPro" id="IPR008969">
    <property type="entry name" value="CarboxyPept-like_regulatory"/>
</dbReference>
<sequence length="1009" mass="110456">MRKVLLLGLMWFLCSAIAFAQDRVVTGTVISTEDNLGVPGATVIVKGTTNGTATDLDGKFSLSVPQSGGVLVASFVGFLSQEITIGNQSDFTIMLEPDAKLLSEVVVTGYGTQSKREVTGAVSQIKGELIENLPLQSFDRAMQGRAAGVQVSSANGLPGGAVNIRIRGVGSVNAGNEPLYIVDGVQLNSRNDADFTQSNPLAFLNPNDIESMEILKDAASASIYGAQAANGVVIITTKKGKSGKAQFTFNVYAGTTEPLKYLDVTDGTEVYQLRKEAYTNAGNGLPEANALNSMGELPSNWQSLTRDELDQIAADFDFYDWQREALITGQIRNYELSMSGGDDRTTYFLSGSYNQQEATVSPVNFQRGTFAVKLATQANSKLRFETNLNLSTFSQNTPFATDGAFLGNPAFSAATVLPQNPIYNEDGSFNESISGILNQNVIAVNSYNSGQQRTNQFVGNIAANYKILDNLTFRSLFGLDYRLVQGEDYTDPRTPDGRGVQGRGSIQSNWNVNFITTQTLSYNKTFNSVHNVSGIYGIEFRQETNQGISGSATGFPTFQFRTVQSAAIPEDITSFWTGFKRLGTFLQVNYDYNKKYLVTLTGRYDGSSRFGADNLYGFFPSIRAGWYLKEEDFLKSSSTISELKLRVSYGITGNDQIGNFDSRGLYQGVGTYNGSGGIRPVGLANPELSWEKNRTFNIGLDYGLFGNRVSGAIDVFNRESTDLLFPQPILWTNGFGSVTRNVGSLENRGVEFEISTVNVNTPSGFRWNTDFNITYIENELTSLYDGLTELPSDPAIRVGESLGSYFSYEYAGVNPATGRPMWYDIDGNLKYQVQAADRKILGNSLPSWYGGMNNTFSYKGLELTVFFQYEYGRLIPDGQVGFMRENASRLTLNALQQTYDARWTEPGQITYQPRVYSGGTEPRSSGMNTGGASLFNADYIRLKQVSLAYNLQPALLSKIGLTRARIYATGVNLWTYADGYPGYDPEFLGSATGIIPQTRNITLGLQVGF</sequence>
<dbReference type="InterPro" id="IPR023997">
    <property type="entry name" value="TonB-dep_OMP_SusC/RagA_CS"/>
</dbReference>
<evidence type="ECO:0000256" key="3">
    <source>
        <dbReference type="ARBA" id="ARBA00022452"/>
    </source>
</evidence>
<evidence type="ECO:0000313" key="14">
    <source>
        <dbReference type="Proteomes" id="UP000199673"/>
    </source>
</evidence>
<gene>
    <name evidence="13" type="ORF">SAMN04489724_1387</name>
</gene>
<dbReference type="RefSeq" id="WP_091691978.1">
    <property type="nucleotide sequence ID" value="NZ_FPBF01000002.1"/>
</dbReference>
<proteinExistence type="inferred from homology"/>
<evidence type="ECO:0000256" key="5">
    <source>
        <dbReference type="ARBA" id="ARBA00023077"/>
    </source>
</evidence>
<evidence type="ECO:0000256" key="2">
    <source>
        <dbReference type="ARBA" id="ARBA00022448"/>
    </source>
</evidence>